<accession>A0A917IXS6</accession>
<keyword evidence="2" id="KW-1133">Transmembrane helix</keyword>
<sequence>MYPDYLSLVIEEYEMKLAQNAISQRLINPTRASLRDECLEVCHHRYQKKDEGCLATFFGLQKDHASYLKAIEMHDIEKFKPLINYLNKLKTGKASTGKKNIELLAWLIDFEDRPFILGKVYKEKAKQSGKEQENTEEEIPVLPGGVAEDERKTDPNSDGHQANKIAKQQDIVEEDKKAEPDASPEPIREPVKETSGGTTKTGDAHLIEPVKSTITFKKQRITILAIVLISSLSLGGYWLGNKNSTKPVLTGQEGCMYWTGDHYEQIPCNQKMDGVLVIALDAEKLTHFKKITNTDTITSKSKGWVWYTKIDNVVEFFTSDGYHPIQYERRLRPVTDRIIDRYVQRK</sequence>
<dbReference type="EMBL" id="BMIB01000002">
    <property type="protein sequence ID" value="GGH66910.1"/>
    <property type="molecule type" value="Genomic_DNA"/>
</dbReference>
<feature type="transmembrane region" description="Helical" evidence="2">
    <location>
        <begin position="221"/>
        <end position="240"/>
    </location>
</feature>
<keyword evidence="2" id="KW-0812">Transmembrane</keyword>
<feature type="region of interest" description="Disordered" evidence="1">
    <location>
        <begin position="126"/>
        <end position="203"/>
    </location>
</feature>
<evidence type="ECO:0000256" key="1">
    <source>
        <dbReference type="SAM" id="MobiDB-lite"/>
    </source>
</evidence>
<dbReference type="RefSeq" id="WP_188952038.1">
    <property type="nucleotide sequence ID" value="NZ_BMIB01000002.1"/>
</dbReference>
<feature type="compositionally biased region" description="Basic and acidic residues" evidence="1">
    <location>
        <begin position="174"/>
        <end position="192"/>
    </location>
</feature>
<evidence type="ECO:0000313" key="3">
    <source>
        <dbReference type="EMBL" id="GGH66910.1"/>
    </source>
</evidence>
<reference evidence="3" key="2">
    <citation type="submission" date="2020-09" db="EMBL/GenBank/DDBJ databases">
        <authorList>
            <person name="Sun Q."/>
            <person name="Zhou Y."/>
        </authorList>
    </citation>
    <scope>NUCLEOTIDE SEQUENCE</scope>
    <source>
        <strain evidence="3">CGMCC 1.15290</strain>
    </source>
</reference>
<keyword evidence="2" id="KW-0472">Membrane</keyword>
<evidence type="ECO:0000256" key="2">
    <source>
        <dbReference type="SAM" id="Phobius"/>
    </source>
</evidence>
<protein>
    <submittedName>
        <fullName evidence="3">Uncharacterized protein</fullName>
    </submittedName>
</protein>
<dbReference type="Proteomes" id="UP000627292">
    <property type="component" value="Unassembled WGS sequence"/>
</dbReference>
<comment type="caution">
    <text evidence="3">The sequence shown here is derived from an EMBL/GenBank/DDBJ whole genome shotgun (WGS) entry which is preliminary data.</text>
</comment>
<evidence type="ECO:0000313" key="4">
    <source>
        <dbReference type="Proteomes" id="UP000627292"/>
    </source>
</evidence>
<organism evidence="3 4">
    <name type="scientific">Filimonas zeae</name>
    <dbReference type="NCBI Taxonomy" id="1737353"/>
    <lineage>
        <taxon>Bacteria</taxon>
        <taxon>Pseudomonadati</taxon>
        <taxon>Bacteroidota</taxon>
        <taxon>Chitinophagia</taxon>
        <taxon>Chitinophagales</taxon>
        <taxon>Chitinophagaceae</taxon>
        <taxon>Filimonas</taxon>
    </lineage>
</organism>
<name>A0A917IXS6_9BACT</name>
<proteinExistence type="predicted"/>
<reference evidence="3" key="1">
    <citation type="journal article" date="2014" name="Int. J. Syst. Evol. Microbiol.">
        <title>Complete genome sequence of Corynebacterium casei LMG S-19264T (=DSM 44701T), isolated from a smear-ripened cheese.</title>
        <authorList>
            <consortium name="US DOE Joint Genome Institute (JGI-PGF)"/>
            <person name="Walter F."/>
            <person name="Albersmeier A."/>
            <person name="Kalinowski J."/>
            <person name="Ruckert C."/>
        </authorList>
    </citation>
    <scope>NUCLEOTIDE SEQUENCE</scope>
    <source>
        <strain evidence="3">CGMCC 1.15290</strain>
    </source>
</reference>
<dbReference type="AlphaFoldDB" id="A0A917IXS6"/>
<feature type="compositionally biased region" description="Basic and acidic residues" evidence="1">
    <location>
        <begin position="148"/>
        <end position="157"/>
    </location>
</feature>
<keyword evidence="4" id="KW-1185">Reference proteome</keyword>
<gene>
    <name evidence="3" type="ORF">GCM10011379_21580</name>
</gene>